<accession>A0A226EY00</accession>
<feature type="transmembrane region" description="Helical" evidence="1">
    <location>
        <begin position="380"/>
        <end position="400"/>
    </location>
</feature>
<keyword evidence="1" id="KW-0472">Membrane</keyword>
<keyword evidence="3" id="KW-1185">Reference proteome</keyword>
<feature type="transmembrane region" description="Helical" evidence="1">
    <location>
        <begin position="639"/>
        <end position="660"/>
    </location>
</feature>
<evidence type="ECO:0000313" key="2">
    <source>
        <dbReference type="EMBL" id="OXA61711.1"/>
    </source>
</evidence>
<feature type="transmembrane region" description="Helical" evidence="1">
    <location>
        <begin position="313"/>
        <end position="332"/>
    </location>
</feature>
<gene>
    <name evidence="2" type="ORF">Fcan01_01352</name>
</gene>
<reference evidence="2 3" key="1">
    <citation type="submission" date="2015-12" db="EMBL/GenBank/DDBJ databases">
        <title>The genome of Folsomia candida.</title>
        <authorList>
            <person name="Faddeeva A."/>
            <person name="Derks M.F."/>
            <person name="Anvar Y."/>
            <person name="Smit S."/>
            <person name="Van Straalen N."/>
            <person name="Roelofs D."/>
        </authorList>
    </citation>
    <scope>NUCLEOTIDE SEQUENCE [LARGE SCALE GENOMIC DNA]</scope>
    <source>
        <strain evidence="2 3">VU population</strain>
        <tissue evidence="2">Whole body</tissue>
    </source>
</reference>
<dbReference type="EMBL" id="LNIX01000001">
    <property type="protein sequence ID" value="OXA61711.1"/>
    <property type="molecule type" value="Genomic_DNA"/>
</dbReference>
<comment type="caution">
    <text evidence="2">The sequence shown here is derived from an EMBL/GenBank/DDBJ whole genome shotgun (WGS) entry which is preliminary data.</text>
</comment>
<proteinExistence type="predicted"/>
<sequence>MGGKIDPNSSRFNTEKAFIHKLKSYDKSFCWTFLVFDPEQHNYFVEIDKILQLNGTETGYAGSLLQFFLVSPPFLYYQSYYYRPQYVVWVTDKVKIVSNILLHLFHYGTRLWSIQHSFVVQSSQNGNDMTNFLYLNRYSRLNFFHSIQPDFLENWTMSWITINCLKSQETQCFERLVHNTKIYSKLNMYFWRYGPFTVSKGSDSAVPDFRGNHSKLFANSYPADFHNLAKDVNQFDEFIGYVLFEKSLYGFNTSVEIDQKKERFYVFNKIQPLSFSTYIGDVIIVKKISKSFLSCYGSATVTFLEQYATPLDYISWISCLTVFGMITTILWVFHPGYERIHEKYFIVITLLAPLLDTYVPDYKFSSKTDPQKCVHDDRGRITYSVLKCLALAWLLFTIVLTTGYKSAFTSSILVPLKSSASWKQIYDVNWSKIYSLIAESVETLTAYNNGSGLGLFYYYFLLERTQGYAGQLKKLSQFQKLVETLWQDLIVIMGMDKPNEHNEDPIFKPLSYRFPAHLLGNLSVCNEKVAYLDDSDNIREILKFMNNNNGNREYFKGGDDFLDEDFGFETAEFFDQSNFVVKQMKILLSSGIYRYWENWYERNKPNKLFSSYYNLSTNSSAPKSTNGSKRLPLSGKITTIFYTCMIFVVIAISAFLIELIL</sequence>
<organism evidence="2 3">
    <name type="scientific">Folsomia candida</name>
    <name type="common">Springtail</name>
    <dbReference type="NCBI Taxonomy" id="158441"/>
    <lineage>
        <taxon>Eukaryota</taxon>
        <taxon>Metazoa</taxon>
        <taxon>Ecdysozoa</taxon>
        <taxon>Arthropoda</taxon>
        <taxon>Hexapoda</taxon>
        <taxon>Collembola</taxon>
        <taxon>Entomobryomorpha</taxon>
        <taxon>Isotomoidea</taxon>
        <taxon>Isotomidae</taxon>
        <taxon>Proisotominae</taxon>
        <taxon>Folsomia</taxon>
    </lineage>
</organism>
<dbReference type="AlphaFoldDB" id="A0A226EY00"/>
<keyword evidence="1" id="KW-0812">Transmembrane</keyword>
<evidence type="ECO:0000256" key="1">
    <source>
        <dbReference type="SAM" id="Phobius"/>
    </source>
</evidence>
<evidence type="ECO:0000313" key="3">
    <source>
        <dbReference type="Proteomes" id="UP000198287"/>
    </source>
</evidence>
<name>A0A226EY00_FOLCA</name>
<dbReference type="Proteomes" id="UP000198287">
    <property type="component" value="Unassembled WGS sequence"/>
</dbReference>
<keyword evidence="1" id="KW-1133">Transmembrane helix</keyword>
<protein>
    <submittedName>
        <fullName evidence="2">Uncharacterized protein</fullName>
    </submittedName>
</protein>